<evidence type="ECO:0000313" key="2">
    <source>
        <dbReference type="Proteomes" id="UP001166286"/>
    </source>
</evidence>
<protein>
    <submittedName>
        <fullName evidence="1">Uncharacterized protein</fullName>
    </submittedName>
</protein>
<reference evidence="1" key="1">
    <citation type="submission" date="2023-03" db="EMBL/GenBank/DDBJ databases">
        <title>Complete genome of Cladonia borealis.</title>
        <authorList>
            <person name="Park H."/>
        </authorList>
    </citation>
    <scope>NUCLEOTIDE SEQUENCE</scope>
    <source>
        <strain evidence="1">ANT050790</strain>
    </source>
</reference>
<proteinExistence type="predicted"/>
<name>A0AA39QUM9_9LECA</name>
<organism evidence="1 2">
    <name type="scientific">Cladonia borealis</name>
    <dbReference type="NCBI Taxonomy" id="184061"/>
    <lineage>
        <taxon>Eukaryota</taxon>
        <taxon>Fungi</taxon>
        <taxon>Dikarya</taxon>
        <taxon>Ascomycota</taxon>
        <taxon>Pezizomycotina</taxon>
        <taxon>Lecanoromycetes</taxon>
        <taxon>OSLEUM clade</taxon>
        <taxon>Lecanoromycetidae</taxon>
        <taxon>Lecanorales</taxon>
        <taxon>Lecanorineae</taxon>
        <taxon>Cladoniaceae</taxon>
        <taxon>Cladonia</taxon>
    </lineage>
</organism>
<dbReference type="Proteomes" id="UP001166286">
    <property type="component" value="Unassembled WGS sequence"/>
</dbReference>
<dbReference type="EMBL" id="JAFEKC020000021">
    <property type="protein sequence ID" value="KAK0508176.1"/>
    <property type="molecule type" value="Genomic_DNA"/>
</dbReference>
<evidence type="ECO:0000313" key="1">
    <source>
        <dbReference type="EMBL" id="KAK0508176.1"/>
    </source>
</evidence>
<sequence length="433" mass="50735">MKSLDLKVTFPERKILNVKKSVRKNLSLYKLLQKFVHQQTRPTHTSWLPPSYNRFRRLCEHLQQHPKMLTEIRSVSLTVQDRTWYTSCVQHNRLLHNFPYLDHLTLSPPPPMSFRLLEQNPDYGPRFLRSLRLDFLPITAPLYHGNVLEDINNVIDHYRYWLGLHKLRIDGLGFINVPFRDEGVTFIRDLWCVGCRQCEAAVMTTQLIRSSTGLVRYIFETDTDRSPYRLFPPQDHFFLYTDLLMHRCTLRQLVIATSNLGVIHESWKLGSLRTFSQLEKLALPCFMVPAPSLGKADYEMLPPNLEELQIEYNFNGNPLVFDNENRLEIFRRWTDQMKSRLPYLRRLIFWYQGDPVQMAERNSGMFDPAILKTLQVLEQAFNEFDIKLVWLSASSFWDTPVGKALDAEGDVIMEESGDAERDSITLHPTSITV</sequence>
<keyword evidence="2" id="KW-1185">Reference proteome</keyword>
<accession>A0AA39QUM9</accession>
<dbReference type="AlphaFoldDB" id="A0AA39QUM9"/>
<gene>
    <name evidence="1" type="ORF">JMJ35_009260</name>
</gene>
<comment type="caution">
    <text evidence="1">The sequence shown here is derived from an EMBL/GenBank/DDBJ whole genome shotgun (WGS) entry which is preliminary data.</text>
</comment>